<sequence>MMLVRPPCRPRDPGVSPKRTDSKRDNSGAPTEKLIASKITSYIDSCGRDGLCCEERMDSEASEPWERRLRPRLSTGSSPDLSQLPVAVHPHIRPFSAKMRDWAIILVVVVGAAVGCAPPGFVQSNDPAMVGARCSDLILYPVSAVDQTDQYRFDYSDVSFGNTHAQGATVAITCTTGGQAATVEGYDQQRASISAAPSLLATCTNVGGSQYTWTILGRILQFVDCRF</sequence>
<name>A0A8S1HW85_9PELO</name>
<evidence type="ECO:0000313" key="4">
    <source>
        <dbReference type="Proteomes" id="UP000835052"/>
    </source>
</evidence>
<comment type="caution">
    <text evidence="3">The sequence shown here is derived from an EMBL/GenBank/DDBJ whole genome shotgun (WGS) entry which is preliminary data.</text>
</comment>
<evidence type="ECO:0000256" key="1">
    <source>
        <dbReference type="SAM" id="MobiDB-lite"/>
    </source>
</evidence>
<protein>
    <recommendedName>
        <fullName evidence="5">C6 domain-containing protein</fullName>
    </recommendedName>
</protein>
<evidence type="ECO:0008006" key="5">
    <source>
        <dbReference type="Google" id="ProtNLM"/>
    </source>
</evidence>
<keyword evidence="4" id="KW-1185">Reference proteome</keyword>
<feature type="transmembrane region" description="Helical" evidence="2">
    <location>
        <begin position="102"/>
        <end position="121"/>
    </location>
</feature>
<keyword evidence="2" id="KW-1133">Transmembrane helix</keyword>
<organism evidence="3 4">
    <name type="scientific">Caenorhabditis auriculariae</name>
    <dbReference type="NCBI Taxonomy" id="2777116"/>
    <lineage>
        <taxon>Eukaryota</taxon>
        <taxon>Metazoa</taxon>
        <taxon>Ecdysozoa</taxon>
        <taxon>Nematoda</taxon>
        <taxon>Chromadorea</taxon>
        <taxon>Rhabditida</taxon>
        <taxon>Rhabditina</taxon>
        <taxon>Rhabditomorpha</taxon>
        <taxon>Rhabditoidea</taxon>
        <taxon>Rhabditidae</taxon>
        <taxon>Peloderinae</taxon>
        <taxon>Caenorhabditis</taxon>
    </lineage>
</organism>
<dbReference type="Proteomes" id="UP000835052">
    <property type="component" value="Unassembled WGS sequence"/>
</dbReference>
<evidence type="ECO:0000256" key="2">
    <source>
        <dbReference type="SAM" id="Phobius"/>
    </source>
</evidence>
<proteinExistence type="predicted"/>
<dbReference type="OrthoDB" id="5845308at2759"/>
<dbReference type="AlphaFoldDB" id="A0A8S1HW85"/>
<reference evidence="3" key="1">
    <citation type="submission" date="2020-10" db="EMBL/GenBank/DDBJ databases">
        <authorList>
            <person name="Kikuchi T."/>
        </authorList>
    </citation>
    <scope>NUCLEOTIDE SEQUENCE</scope>
    <source>
        <strain evidence="3">NKZ352</strain>
    </source>
</reference>
<feature type="region of interest" description="Disordered" evidence="1">
    <location>
        <begin position="1"/>
        <end position="32"/>
    </location>
</feature>
<dbReference type="EMBL" id="CAJGYM010000140">
    <property type="protein sequence ID" value="CAD6198821.1"/>
    <property type="molecule type" value="Genomic_DNA"/>
</dbReference>
<evidence type="ECO:0000313" key="3">
    <source>
        <dbReference type="EMBL" id="CAD6198821.1"/>
    </source>
</evidence>
<keyword evidence="2" id="KW-0812">Transmembrane</keyword>
<gene>
    <name evidence="3" type="ORF">CAUJ_LOCUS14727</name>
</gene>
<keyword evidence="2" id="KW-0472">Membrane</keyword>
<accession>A0A8S1HW85</accession>